<accession>A0ABV2ZH43</accession>
<proteinExistence type="predicted"/>
<keyword evidence="3" id="KW-1185">Reference proteome</keyword>
<dbReference type="EMBL" id="JBEZVE010000007">
    <property type="protein sequence ID" value="MEU3781879.1"/>
    <property type="molecule type" value="Genomic_DNA"/>
</dbReference>
<reference evidence="2 3" key="1">
    <citation type="submission" date="2024-06" db="EMBL/GenBank/DDBJ databases">
        <title>The Natural Products Discovery Center: Release of the First 8490 Sequenced Strains for Exploring Actinobacteria Biosynthetic Diversity.</title>
        <authorList>
            <person name="Kalkreuter E."/>
            <person name="Kautsar S.A."/>
            <person name="Yang D."/>
            <person name="Bader C.D."/>
            <person name="Teijaro C.N."/>
            <person name="Fluegel L."/>
            <person name="Davis C.M."/>
            <person name="Simpson J.R."/>
            <person name="Lauterbach L."/>
            <person name="Steele A.D."/>
            <person name="Gui C."/>
            <person name="Meng S."/>
            <person name="Li G."/>
            <person name="Viehrig K."/>
            <person name="Ye F."/>
            <person name="Su P."/>
            <person name="Kiefer A.F."/>
            <person name="Nichols A."/>
            <person name="Cepeda A.J."/>
            <person name="Yan W."/>
            <person name="Fan B."/>
            <person name="Jiang Y."/>
            <person name="Adhikari A."/>
            <person name="Zheng C.-J."/>
            <person name="Schuster L."/>
            <person name="Cowan T.M."/>
            <person name="Smanski M.J."/>
            <person name="Chevrette M.G."/>
            <person name="De Carvalho L.P.S."/>
            <person name="Shen B."/>
        </authorList>
    </citation>
    <scope>NUCLEOTIDE SEQUENCE [LARGE SCALE GENOMIC DNA]</scope>
    <source>
        <strain evidence="2 3">NPDC033843</strain>
    </source>
</reference>
<comment type="caution">
    <text evidence="2">The sequence shown here is derived from an EMBL/GenBank/DDBJ whole genome shotgun (WGS) entry which is preliminary data.</text>
</comment>
<dbReference type="RefSeq" id="WP_334583868.1">
    <property type="nucleotide sequence ID" value="NZ_JBEZVE010000007.1"/>
</dbReference>
<dbReference type="SUPFAM" id="SSF53756">
    <property type="entry name" value="UDP-Glycosyltransferase/glycogen phosphorylase"/>
    <property type="match status" value="1"/>
</dbReference>
<gene>
    <name evidence="2" type="ORF">AB0E89_15035</name>
</gene>
<evidence type="ECO:0000256" key="1">
    <source>
        <dbReference type="SAM" id="MobiDB-lite"/>
    </source>
</evidence>
<dbReference type="Proteomes" id="UP001550739">
    <property type="component" value="Unassembled WGS sequence"/>
</dbReference>
<name>A0ABV2ZH43_9ACTN</name>
<organism evidence="2 3">
    <name type="scientific">Streptomyces sp. 900129855</name>
    <dbReference type="NCBI Taxonomy" id="3155129"/>
    <lineage>
        <taxon>Bacteria</taxon>
        <taxon>Bacillati</taxon>
        <taxon>Actinomycetota</taxon>
        <taxon>Actinomycetes</taxon>
        <taxon>Kitasatosporales</taxon>
        <taxon>Streptomycetaceae</taxon>
        <taxon>Streptomyces</taxon>
    </lineage>
</organism>
<evidence type="ECO:0000313" key="3">
    <source>
        <dbReference type="Proteomes" id="UP001550739"/>
    </source>
</evidence>
<protein>
    <recommendedName>
        <fullName evidence="4">MGT family glycosyltransferase</fullName>
    </recommendedName>
</protein>
<feature type="region of interest" description="Disordered" evidence="1">
    <location>
        <begin position="56"/>
        <end position="95"/>
    </location>
</feature>
<feature type="compositionally biased region" description="Pro residues" evidence="1">
    <location>
        <begin position="85"/>
        <end position="95"/>
    </location>
</feature>
<sequence>MSTIAFLSIGMHGHVNPTLPVVAEPVRRGHAVTYHSSPAFREEIEATGATVYLYPGGDQPWWPSPDTRGGEPHMRGPVPSGYEADPPPGSCPASG</sequence>
<evidence type="ECO:0008006" key="4">
    <source>
        <dbReference type="Google" id="ProtNLM"/>
    </source>
</evidence>
<evidence type="ECO:0000313" key="2">
    <source>
        <dbReference type="EMBL" id="MEU3781879.1"/>
    </source>
</evidence>
<dbReference type="Gene3D" id="3.40.50.2000">
    <property type="entry name" value="Glycogen Phosphorylase B"/>
    <property type="match status" value="1"/>
</dbReference>